<dbReference type="InterPro" id="IPR052287">
    <property type="entry name" value="NHEJ_factor"/>
</dbReference>
<keyword evidence="3" id="KW-0238">DNA-binding</keyword>
<dbReference type="CDD" id="cd22285">
    <property type="entry name" value="HD_XLF_N"/>
    <property type="match status" value="1"/>
</dbReference>
<dbReference type="PANTHER" id="PTHR32235:SF1">
    <property type="entry name" value="NON-HOMOLOGOUS END-JOINING FACTOR 1"/>
    <property type="match status" value="1"/>
</dbReference>
<keyword evidence="12" id="KW-1185">Reference proteome</keyword>
<feature type="compositionally biased region" description="Polar residues" evidence="8">
    <location>
        <begin position="415"/>
        <end position="424"/>
    </location>
</feature>
<feature type="domain" description="XLF-like coiled-coil region" evidence="10">
    <location>
        <begin position="132"/>
        <end position="178"/>
    </location>
</feature>
<gene>
    <name evidence="11" type="ORF">K461DRAFT_294574</name>
</gene>
<sequence>MTITAPWRVLQTPKGRGQIFLIKYEFHDAGHEIYLTDLSRLWSEQLQYEEIIRKAKENGSAIDPGENAQQREQLFRKIASALEGDRGTSLTIKPREIDDTIVLELISPLPAGLSDLHWKIVLHEKEPGVYREHLAGPLLEGLHRKELDINHLHQTIKEKDHVISRLLDRLESSGTDLTTVFSGTANVKMSRKASQRGQLGRYVRGLEPFNASAWISSTASIDKPGEMTSVLMDIVPLDNDSFIRQLGFGDSTTERATPVTQTQIKQEAHQEQRMPQRDDDTASDTETEDENDFQVQQIPEKGRLNGGLPQYSRAVSAANDDLHSPLGQVKDESLNLPQESPSPPASKHGPSPTRSPSKSKVRLGMIGGAKSMARSESITTEDAPSPPPDSTQQASITKTISPRKPKLGMVGGRKGTSSASTSNPAEDEAHQSRMPKEDLAATKDQSMQLRHRSPKSEAGSQVRDTDTTVEVQKPKESSEDRADRRRDELKRQLASQPAGAKKKRKF</sequence>
<dbReference type="InterPro" id="IPR015381">
    <property type="entry name" value="XLF-like_N"/>
</dbReference>
<dbReference type="Proteomes" id="UP000799439">
    <property type="component" value="Unassembled WGS sequence"/>
</dbReference>
<protein>
    <recommendedName>
        <fullName evidence="7">Non-homologous end-joining factor 1</fullName>
    </recommendedName>
</protein>
<comment type="similarity">
    <text evidence="6">Belongs to the XRCC4-XLF family. XLF subfamily.</text>
</comment>
<keyword evidence="5" id="KW-0539">Nucleus</keyword>
<feature type="compositionally biased region" description="Acidic residues" evidence="8">
    <location>
        <begin position="281"/>
        <end position="292"/>
    </location>
</feature>
<name>A0A9P4IXD9_9PEZI</name>
<dbReference type="OrthoDB" id="2155935at2759"/>
<dbReference type="GO" id="GO:0032807">
    <property type="term" value="C:DNA ligase IV complex"/>
    <property type="evidence" value="ECO:0007669"/>
    <property type="project" value="TreeGrafter"/>
</dbReference>
<dbReference type="GO" id="GO:0045027">
    <property type="term" value="F:DNA end binding"/>
    <property type="evidence" value="ECO:0007669"/>
    <property type="project" value="TreeGrafter"/>
</dbReference>
<dbReference type="Pfam" id="PF21928">
    <property type="entry name" value="XLF_CC"/>
    <property type="match status" value="1"/>
</dbReference>
<accession>A0A9P4IXD9</accession>
<dbReference type="Gene3D" id="2.170.210.10">
    <property type="entry name" value="DNA double-strand break repair and VJ recombination XRCC4, N-terminal"/>
    <property type="match status" value="1"/>
</dbReference>
<dbReference type="InterPro" id="IPR053829">
    <property type="entry name" value="XLF-like_CC"/>
</dbReference>
<proteinExistence type="inferred from homology"/>
<reference evidence="11" key="1">
    <citation type="journal article" date="2020" name="Stud. Mycol.">
        <title>101 Dothideomycetes genomes: a test case for predicting lifestyles and emergence of pathogens.</title>
        <authorList>
            <person name="Haridas S."/>
            <person name="Albert R."/>
            <person name="Binder M."/>
            <person name="Bloem J."/>
            <person name="Labutti K."/>
            <person name="Salamov A."/>
            <person name="Andreopoulos B."/>
            <person name="Baker S."/>
            <person name="Barry K."/>
            <person name="Bills G."/>
            <person name="Bluhm B."/>
            <person name="Cannon C."/>
            <person name="Castanera R."/>
            <person name="Culley D."/>
            <person name="Daum C."/>
            <person name="Ezra D."/>
            <person name="Gonzalez J."/>
            <person name="Henrissat B."/>
            <person name="Kuo A."/>
            <person name="Liang C."/>
            <person name="Lipzen A."/>
            <person name="Lutzoni F."/>
            <person name="Magnuson J."/>
            <person name="Mondo S."/>
            <person name="Nolan M."/>
            <person name="Ohm R."/>
            <person name="Pangilinan J."/>
            <person name="Park H.-J."/>
            <person name="Ramirez L."/>
            <person name="Alfaro M."/>
            <person name="Sun H."/>
            <person name="Tritt A."/>
            <person name="Yoshinaga Y."/>
            <person name="Zwiers L.-H."/>
            <person name="Turgeon B."/>
            <person name="Goodwin S."/>
            <person name="Spatafora J."/>
            <person name="Crous P."/>
            <person name="Grigoriev I."/>
        </authorList>
    </citation>
    <scope>NUCLEOTIDE SEQUENCE</scope>
    <source>
        <strain evidence="11">CBS 260.36</strain>
    </source>
</reference>
<dbReference type="AlphaFoldDB" id="A0A9P4IXD9"/>
<dbReference type="EMBL" id="ML996087">
    <property type="protein sequence ID" value="KAF2151673.1"/>
    <property type="molecule type" value="Genomic_DNA"/>
</dbReference>
<feature type="compositionally biased region" description="Basic and acidic residues" evidence="8">
    <location>
        <begin position="266"/>
        <end position="280"/>
    </location>
</feature>
<dbReference type="PANTHER" id="PTHR32235">
    <property type="entry name" value="NON-HOMOLOGOUS END-JOINING FACTOR 1"/>
    <property type="match status" value="1"/>
</dbReference>
<evidence type="ECO:0000313" key="12">
    <source>
        <dbReference type="Proteomes" id="UP000799439"/>
    </source>
</evidence>
<evidence type="ECO:0000256" key="6">
    <source>
        <dbReference type="ARBA" id="ARBA00025747"/>
    </source>
</evidence>
<evidence type="ECO:0000256" key="5">
    <source>
        <dbReference type="ARBA" id="ARBA00023242"/>
    </source>
</evidence>
<evidence type="ECO:0000259" key="9">
    <source>
        <dbReference type="Pfam" id="PF09302"/>
    </source>
</evidence>
<evidence type="ECO:0000256" key="2">
    <source>
        <dbReference type="ARBA" id="ARBA00022763"/>
    </source>
</evidence>
<feature type="region of interest" description="Disordered" evidence="8">
    <location>
        <begin position="322"/>
        <end position="506"/>
    </location>
</feature>
<evidence type="ECO:0000259" key="10">
    <source>
        <dbReference type="Pfam" id="PF21928"/>
    </source>
</evidence>
<feature type="domain" description="XLF-like N-terminal" evidence="9">
    <location>
        <begin position="6"/>
        <end position="122"/>
    </location>
</feature>
<evidence type="ECO:0000256" key="4">
    <source>
        <dbReference type="ARBA" id="ARBA00023204"/>
    </source>
</evidence>
<evidence type="ECO:0000313" key="11">
    <source>
        <dbReference type="EMBL" id="KAF2151673.1"/>
    </source>
</evidence>
<feature type="compositionally biased region" description="Polar residues" evidence="8">
    <location>
        <begin position="250"/>
        <end position="265"/>
    </location>
</feature>
<organism evidence="11 12">
    <name type="scientific">Myriangium duriaei CBS 260.36</name>
    <dbReference type="NCBI Taxonomy" id="1168546"/>
    <lineage>
        <taxon>Eukaryota</taxon>
        <taxon>Fungi</taxon>
        <taxon>Dikarya</taxon>
        <taxon>Ascomycota</taxon>
        <taxon>Pezizomycotina</taxon>
        <taxon>Dothideomycetes</taxon>
        <taxon>Dothideomycetidae</taxon>
        <taxon>Myriangiales</taxon>
        <taxon>Myriangiaceae</taxon>
        <taxon>Myriangium</taxon>
    </lineage>
</organism>
<evidence type="ECO:0000256" key="3">
    <source>
        <dbReference type="ARBA" id="ARBA00023125"/>
    </source>
</evidence>
<evidence type="ECO:0000256" key="7">
    <source>
        <dbReference type="ARBA" id="ARBA00044529"/>
    </source>
</evidence>
<keyword evidence="2" id="KW-0227">DNA damage</keyword>
<evidence type="ECO:0000256" key="8">
    <source>
        <dbReference type="SAM" id="MobiDB-lite"/>
    </source>
</evidence>
<dbReference type="GO" id="GO:0006303">
    <property type="term" value="P:double-strand break repair via nonhomologous end joining"/>
    <property type="evidence" value="ECO:0007669"/>
    <property type="project" value="TreeGrafter"/>
</dbReference>
<keyword evidence="4" id="KW-0234">DNA repair</keyword>
<feature type="compositionally biased region" description="Basic and acidic residues" evidence="8">
    <location>
        <begin position="472"/>
        <end position="491"/>
    </location>
</feature>
<feature type="compositionally biased region" description="Basic and acidic residues" evidence="8">
    <location>
        <begin position="427"/>
        <end position="441"/>
    </location>
</feature>
<comment type="subcellular location">
    <subcellularLocation>
        <location evidence="1">Nucleus</location>
    </subcellularLocation>
</comment>
<dbReference type="InterPro" id="IPR038051">
    <property type="entry name" value="XRCC4-like_N_sf"/>
</dbReference>
<comment type="caution">
    <text evidence="11">The sequence shown here is derived from an EMBL/GenBank/DDBJ whole genome shotgun (WGS) entry which is preliminary data.</text>
</comment>
<feature type="compositionally biased region" description="Polar residues" evidence="8">
    <location>
        <begin position="390"/>
        <end position="400"/>
    </location>
</feature>
<dbReference type="Pfam" id="PF09302">
    <property type="entry name" value="XLF"/>
    <property type="match status" value="1"/>
</dbReference>
<feature type="region of interest" description="Disordered" evidence="8">
    <location>
        <begin position="249"/>
        <end position="308"/>
    </location>
</feature>
<evidence type="ECO:0000256" key="1">
    <source>
        <dbReference type="ARBA" id="ARBA00004123"/>
    </source>
</evidence>